<accession>A0A2P5C781</accession>
<dbReference type="EMBL" id="JXTB01000165">
    <property type="protein sequence ID" value="PON56898.1"/>
    <property type="molecule type" value="Genomic_DNA"/>
</dbReference>
<sequence>MHASESRCIGVGEIIRNDNGLFIAVISSTSISTCGAEIAEVMTLRKCIKFALNFDLILIHIEFDTEYSRPNQHPSLVERRDRGHYKGNPKLPRKLP</sequence>
<keyword evidence="3" id="KW-1185">Reference proteome</keyword>
<protein>
    <submittedName>
        <fullName evidence="2">Uncharacterized protein</fullName>
    </submittedName>
</protein>
<comment type="caution">
    <text evidence="2">The sequence shown here is derived from an EMBL/GenBank/DDBJ whole genome shotgun (WGS) entry which is preliminary data.</text>
</comment>
<name>A0A2P5C781_PARAD</name>
<evidence type="ECO:0000313" key="2">
    <source>
        <dbReference type="EMBL" id="PON56898.1"/>
    </source>
</evidence>
<dbReference type="AlphaFoldDB" id="A0A2P5C781"/>
<organism evidence="2 3">
    <name type="scientific">Parasponia andersonii</name>
    <name type="common">Sponia andersonii</name>
    <dbReference type="NCBI Taxonomy" id="3476"/>
    <lineage>
        <taxon>Eukaryota</taxon>
        <taxon>Viridiplantae</taxon>
        <taxon>Streptophyta</taxon>
        <taxon>Embryophyta</taxon>
        <taxon>Tracheophyta</taxon>
        <taxon>Spermatophyta</taxon>
        <taxon>Magnoliopsida</taxon>
        <taxon>eudicotyledons</taxon>
        <taxon>Gunneridae</taxon>
        <taxon>Pentapetalae</taxon>
        <taxon>rosids</taxon>
        <taxon>fabids</taxon>
        <taxon>Rosales</taxon>
        <taxon>Cannabaceae</taxon>
        <taxon>Parasponia</taxon>
    </lineage>
</organism>
<evidence type="ECO:0000313" key="3">
    <source>
        <dbReference type="Proteomes" id="UP000237105"/>
    </source>
</evidence>
<evidence type="ECO:0000256" key="1">
    <source>
        <dbReference type="SAM" id="MobiDB-lite"/>
    </source>
</evidence>
<proteinExistence type="predicted"/>
<reference evidence="3" key="1">
    <citation type="submission" date="2016-06" db="EMBL/GenBank/DDBJ databases">
        <title>Parallel loss of symbiosis genes in relatives of nitrogen-fixing non-legume Parasponia.</title>
        <authorList>
            <person name="Van Velzen R."/>
            <person name="Holmer R."/>
            <person name="Bu F."/>
            <person name="Rutten L."/>
            <person name="Van Zeijl A."/>
            <person name="Liu W."/>
            <person name="Santuari L."/>
            <person name="Cao Q."/>
            <person name="Sharma T."/>
            <person name="Shen D."/>
            <person name="Roswanjaya Y."/>
            <person name="Wardhani T."/>
            <person name="Kalhor M.S."/>
            <person name="Jansen J."/>
            <person name="Van den Hoogen J."/>
            <person name="Gungor B."/>
            <person name="Hartog M."/>
            <person name="Hontelez J."/>
            <person name="Verver J."/>
            <person name="Yang W.-C."/>
            <person name="Schijlen E."/>
            <person name="Repin R."/>
            <person name="Schilthuizen M."/>
            <person name="Schranz E."/>
            <person name="Heidstra R."/>
            <person name="Miyata K."/>
            <person name="Fedorova E."/>
            <person name="Kohlen W."/>
            <person name="Bisseling T."/>
            <person name="Smit S."/>
            <person name="Geurts R."/>
        </authorList>
    </citation>
    <scope>NUCLEOTIDE SEQUENCE [LARGE SCALE GENOMIC DNA]</scope>
    <source>
        <strain evidence="3">cv. WU1-14</strain>
    </source>
</reference>
<feature type="compositionally biased region" description="Basic residues" evidence="1">
    <location>
        <begin position="82"/>
        <end position="96"/>
    </location>
</feature>
<gene>
    <name evidence="2" type="ORF">PanWU01x14_177640</name>
</gene>
<feature type="region of interest" description="Disordered" evidence="1">
    <location>
        <begin position="69"/>
        <end position="96"/>
    </location>
</feature>
<dbReference type="Proteomes" id="UP000237105">
    <property type="component" value="Unassembled WGS sequence"/>
</dbReference>